<proteinExistence type="inferred from homology"/>
<evidence type="ECO:0000256" key="2">
    <source>
        <dbReference type="ARBA" id="ARBA00007375"/>
    </source>
</evidence>
<name>A0A2U1TGK8_9MICO</name>
<evidence type="ECO:0008006" key="9">
    <source>
        <dbReference type="Google" id="ProtNLM"/>
    </source>
</evidence>
<accession>A0A2U1TGK8</accession>
<feature type="transmembrane region" description="Helical" evidence="6">
    <location>
        <begin position="118"/>
        <end position="135"/>
    </location>
</feature>
<feature type="transmembrane region" description="Helical" evidence="6">
    <location>
        <begin position="39"/>
        <end position="58"/>
    </location>
</feature>
<evidence type="ECO:0000256" key="5">
    <source>
        <dbReference type="ARBA" id="ARBA00023136"/>
    </source>
</evidence>
<evidence type="ECO:0000256" key="6">
    <source>
        <dbReference type="SAM" id="Phobius"/>
    </source>
</evidence>
<reference evidence="8" key="1">
    <citation type="submission" date="2018-04" db="EMBL/GenBank/DDBJ databases">
        <authorList>
            <person name="Liu S."/>
            <person name="Wang Z."/>
            <person name="Li J."/>
        </authorList>
    </citation>
    <scope>NUCLEOTIDE SEQUENCE [LARGE SCALE GENOMIC DNA]</scope>
    <source>
        <strain evidence="8">622</strain>
    </source>
</reference>
<dbReference type="PANTHER" id="PTHR31885:SF6">
    <property type="entry name" value="GH04784P"/>
    <property type="match status" value="1"/>
</dbReference>
<protein>
    <recommendedName>
        <fullName evidence="9">Lysoplasmalogenase</fullName>
    </recommendedName>
</protein>
<dbReference type="InterPro" id="IPR012506">
    <property type="entry name" value="TMEM86B-like"/>
</dbReference>
<comment type="subcellular location">
    <subcellularLocation>
        <location evidence="1">Membrane</location>
        <topology evidence="1">Multi-pass membrane protein</topology>
    </subcellularLocation>
</comment>
<feature type="transmembrane region" description="Helical" evidence="6">
    <location>
        <begin position="12"/>
        <end position="33"/>
    </location>
</feature>
<keyword evidence="5 6" id="KW-0472">Membrane</keyword>
<feature type="transmembrane region" description="Helical" evidence="6">
    <location>
        <begin position="65"/>
        <end position="82"/>
    </location>
</feature>
<comment type="similarity">
    <text evidence="2">Belongs to the TMEM86 family.</text>
</comment>
<evidence type="ECO:0000313" key="7">
    <source>
        <dbReference type="EMBL" id="PWC08027.1"/>
    </source>
</evidence>
<dbReference type="GO" id="GO:0016020">
    <property type="term" value="C:membrane"/>
    <property type="evidence" value="ECO:0007669"/>
    <property type="project" value="UniProtKB-SubCell"/>
</dbReference>
<feature type="transmembrane region" description="Helical" evidence="6">
    <location>
        <begin position="166"/>
        <end position="186"/>
    </location>
</feature>
<dbReference type="Pfam" id="PF07947">
    <property type="entry name" value="YhhN"/>
    <property type="match status" value="1"/>
</dbReference>
<keyword evidence="3 6" id="KW-0812">Transmembrane</keyword>
<feature type="transmembrane region" description="Helical" evidence="6">
    <location>
        <begin position="192"/>
        <end position="214"/>
    </location>
</feature>
<evidence type="ECO:0000313" key="8">
    <source>
        <dbReference type="Proteomes" id="UP000244962"/>
    </source>
</evidence>
<evidence type="ECO:0000256" key="1">
    <source>
        <dbReference type="ARBA" id="ARBA00004141"/>
    </source>
</evidence>
<dbReference type="AlphaFoldDB" id="A0A2U1TGK8"/>
<keyword evidence="8" id="KW-1185">Reference proteome</keyword>
<dbReference type="EMBL" id="QEFB01000001">
    <property type="protein sequence ID" value="PWC08027.1"/>
    <property type="molecule type" value="Genomic_DNA"/>
</dbReference>
<dbReference type="GO" id="GO:0016787">
    <property type="term" value="F:hydrolase activity"/>
    <property type="evidence" value="ECO:0007669"/>
    <property type="project" value="TreeGrafter"/>
</dbReference>
<dbReference type="PANTHER" id="PTHR31885">
    <property type="entry name" value="GH04784P"/>
    <property type="match status" value="1"/>
</dbReference>
<evidence type="ECO:0000256" key="4">
    <source>
        <dbReference type="ARBA" id="ARBA00022989"/>
    </source>
</evidence>
<gene>
    <name evidence="7" type="ORF">DF223_01315</name>
</gene>
<organism evidence="7 8">
    <name type="scientific">Mycetocola zhujimingii</name>
    <dbReference type="NCBI Taxonomy" id="2079792"/>
    <lineage>
        <taxon>Bacteria</taxon>
        <taxon>Bacillati</taxon>
        <taxon>Actinomycetota</taxon>
        <taxon>Actinomycetes</taxon>
        <taxon>Micrococcales</taxon>
        <taxon>Microbacteriaceae</taxon>
        <taxon>Mycetocola</taxon>
    </lineage>
</organism>
<sequence length="234" mass="24563">MPVPATPTRQTIAAVAVFVALSVVHLGALIGGLQPLADGTKPFLMPMLAVAVLCADVLRFGRRAWLLLAALALSCVGDVALLSNSSTAFVIGLSSFLLAHLAYIVIFAGATGAGRPRFWGLVYVAWLVALLLVLVPHLDALLVPVIGYGFVIAGMAIAATRCAPKVTVGATLFLLSDSLLAINRFVPDANLWQPGFLIMLTYIAGQALIAWGLVESWRAHASQLPTRNSGKVSP</sequence>
<feature type="transmembrane region" description="Helical" evidence="6">
    <location>
        <begin position="88"/>
        <end position="106"/>
    </location>
</feature>
<keyword evidence="4 6" id="KW-1133">Transmembrane helix</keyword>
<dbReference type="Proteomes" id="UP000244962">
    <property type="component" value="Unassembled WGS sequence"/>
</dbReference>
<comment type="caution">
    <text evidence="7">The sequence shown here is derived from an EMBL/GenBank/DDBJ whole genome shotgun (WGS) entry which is preliminary data.</text>
</comment>
<evidence type="ECO:0000256" key="3">
    <source>
        <dbReference type="ARBA" id="ARBA00022692"/>
    </source>
</evidence>
<feature type="transmembrane region" description="Helical" evidence="6">
    <location>
        <begin position="141"/>
        <end position="159"/>
    </location>
</feature>